<protein>
    <submittedName>
        <fullName evidence="1">Uncharacterized protein</fullName>
    </submittedName>
</protein>
<accession>A0A2T4AIZ0</accession>
<sequence length="119" mass="13257">MLPVESPELVDQVIKAAPNHNGRAAVGMEADQSEGIGVHTSQPCFLPTTSRGVIPSNRRLSVRFLHHPSSSLRHVVPRSCALFSIPEIFFPRIVARGRFLPAQPSERHRVWAVYRRSAL</sequence>
<keyword evidence="2" id="KW-1185">Reference proteome</keyword>
<gene>
    <name evidence="1" type="ORF">M431DRAFT_392623</name>
</gene>
<dbReference type="AlphaFoldDB" id="A0A2T4AIZ0"/>
<evidence type="ECO:0000313" key="2">
    <source>
        <dbReference type="Proteomes" id="UP000241690"/>
    </source>
</evidence>
<proteinExistence type="predicted"/>
<dbReference type="EMBL" id="KZ679678">
    <property type="protein sequence ID" value="PTB57023.1"/>
    <property type="molecule type" value="Genomic_DNA"/>
</dbReference>
<dbReference type="RefSeq" id="XP_024776700.1">
    <property type="nucleotide sequence ID" value="XM_024914807.1"/>
</dbReference>
<dbReference type="Proteomes" id="UP000241690">
    <property type="component" value="Unassembled WGS sequence"/>
</dbReference>
<organism evidence="1 2">
    <name type="scientific">Trichoderma harzianum CBS 226.95</name>
    <dbReference type="NCBI Taxonomy" id="983964"/>
    <lineage>
        <taxon>Eukaryota</taxon>
        <taxon>Fungi</taxon>
        <taxon>Dikarya</taxon>
        <taxon>Ascomycota</taxon>
        <taxon>Pezizomycotina</taxon>
        <taxon>Sordariomycetes</taxon>
        <taxon>Hypocreomycetidae</taxon>
        <taxon>Hypocreales</taxon>
        <taxon>Hypocreaceae</taxon>
        <taxon>Trichoderma</taxon>
    </lineage>
</organism>
<reference evidence="1 2" key="1">
    <citation type="submission" date="2016-07" db="EMBL/GenBank/DDBJ databases">
        <title>Multiple horizontal gene transfer events from other fungi enriched the ability of initially mycotrophic Trichoderma (Ascomycota) to feed on dead plant biomass.</title>
        <authorList>
            <consortium name="DOE Joint Genome Institute"/>
            <person name="Aerts A."/>
            <person name="Atanasova L."/>
            <person name="Chenthamara K."/>
            <person name="Zhang J."/>
            <person name="Grujic M."/>
            <person name="Henrissat B."/>
            <person name="Kuo A."/>
            <person name="Salamov A."/>
            <person name="Lipzen A."/>
            <person name="Labutti K."/>
            <person name="Barry K."/>
            <person name="Miao Y."/>
            <person name="Rahimi M.J."/>
            <person name="Shen Q."/>
            <person name="Grigoriev I.V."/>
            <person name="Kubicek C.P."/>
            <person name="Druzhinina I.S."/>
        </authorList>
    </citation>
    <scope>NUCLEOTIDE SEQUENCE [LARGE SCALE GENOMIC DNA]</scope>
    <source>
        <strain evidence="1 2">CBS 226.95</strain>
    </source>
</reference>
<dbReference type="GeneID" id="36623373"/>
<name>A0A2T4AIZ0_TRIHA</name>
<evidence type="ECO:0000313" key="1">
    <source>
        <dbReference type="EMBL" id="PTB57023.1"/>
    </source>
</evidence>